<feature type="domain" description="AGC-kinase C-terminal" evidence="16">
    <location>
        <begin position="574"/>
        <end position="662"/>
    </location>
</feature>
<dbReference type="InterPro" id="IPR000095">
    <property type="entry name" value="CRIB_dom"/>
</dbReference>
<evidence type="ECO:0000313" key="17">
    <source>
        <dbReference type="EMBL" id="RHZ71115.1"/>
    </source>
</evidence>
<comment type="caution">
    <text evidence="17">The sequence shown here is derived from an EMBL/GenBank/DDBJ whole genome shotgun (WGS) entry which is preliminary data.</text>
</comment>
<dbReference type="InterPro" id="IPR059233">
    <property type="entry name" value="MobB_NdrA/B/Cbk1"/>
</dbReference>
<dbReference type="SMART" id="SM00220">
    <property type="entry name" value="S_TKc"/>
    <property type="match status" value="1"/>
</dbReference>
<feature type="domain" description="Protein kinase" evidence="14">
    <location>
        <begin position="225"/>
        <end position="573"/>
    </location>
</feature>
<dbReference type="GO" id="GO:0007010">
    <property type="term" value="P:cytoskeleton organization"/>
    <property type="evidence" value="ECO:0007669"/>
    <property type="project" value="UniProtKB-ARBA"/>
</dbReference>
<dbReference type="SMART" id="SM00133">
    <property type="entry name" value="S_TK_X"/>
    <property type="match status" value="1"/>
</dbReference>
<comment type="similarity">
    <text evidence="9">Belongs to the protein kinase superfamily. STE Ser/Thr protein kinase family. COT1 subfamily.</text>
</comment>
<keyword evidence="7" id="KW-0418">Kinase</keyword>
<evidence type="ECO:0000313" key="18">
    <source>
        <dbReference type="Proteomes" id="UP000266861"/>
    </source>
</evidence>
<dbReference type="PROSITE" id="PS50108">
    <property type="entry name" value="CRIB"/>
    <property type="match status" value="1"/>
</dbReference>
<dbReference type="CDD" id="cd21742">
    <property type="entry name" value="MobB_NDR_LATS-like"/>
    <property type="match status" value="1"/>
</dbReference>
<dbReference type="SUPFAM" id="SSF56112">
    <property type="entry name" value="Protein kinase-like (PK-like)"/>
    <property type="match status" value="1"/>
</dbReference>
<evidence type="ECO:0000256" key="4">
    <source>
        <dbReference type="ARBA" id="ARBA00022553"/>
    </source>
</evidence>
<dbReference type="InterPro" id="IPR050839">
    <property type="entry name" value="Rho-assoc_Ser/Thr_Kinase"/>
</dbReference>
<evidence type="ECO:0000256" key="13">
    <source>
        <dbReference type="SAM" id="MobiDB-lite"/>
    </source>
</evidence>
<evidence type="ECO:0000256" key="8">
    <source>
        <dbReference type="ARBA" id="ARBA00022840"/>
    </source>
</evidence>
<dbReference type="PANTHER" id="PTHR22988">
    <property type="entry name" value="MYOTONIC DYSTROPHY S/T KINASE-RELATED"/>
    <property type="match status" value="1"/>
</dbReference>
<proteinExistence type="inferred from homology"/>
<dbReference type="FunFam" id="3.30.200.20:FF:000192">
    <property type="entry name" value="Serine/threonine-protein kinase cot-1"/>
    <property type="match status" value="1"/>
</dbReference>
<gene>
    <name evidence="17" type="ORF">Glove_262g42</name>
</gene>
<keyword evidence="8 12" id="KW-0067">ATP-binding</keyword>
<dbReference type="InterPro" id="IPR000719">
    <property type="entry name" value="Prot_kinase_dom"/>
</dbReference>
<feature type="region of interest" description="Disordered" evidence="13">
    <location>
        <begin position="1"/>
        <end position="31"/>
    </location>
</feature>
<dbReference type="EMBL" id="PQFF01000240">
    <property type="protein sequence ID" value="RHZ71115.1"/>
    <property type="molecule type" value="Genomic_DNA"/>
</dbReference>
<keyword evidence="4" id="KW-0597">Phosphoprotein</keyword>
<evidence type="ECO:0000256" key="9">
    <source>
        <dbReference type="ARBA" id="ARBA00038271"/>
    </source>
</evidence>
<comment type="catalytic activity">
    <reaction evidence="11">
        <text>L-seryl-[protein] + ATP = O-phospho-L-seryl-[protein] + ADP + H(+)</text>
        <dbReference type="Rhea" id="RHEA:17989"/>
        <dbReference type="Rhea" id="RHEA-COMP:9863"/>
        <dbReference type="Rhea" id="RHEA-COMP:11604"/>
        <dbReference type="ChEBI" id="CHEBI:15378"/>
        <dbReference type="ChEBI" id="CHEBI:29999"/>
        <dbReference type="ChEBI" id="CHEBI:30616"/>
        <dbReference type="ChEBI" id="CHEBI:83421"/>
        <dbReference type="ChEBI" id="CHEBI:456216"/>
        <dbReference type="EC" id="2.7.11.1"/>
    </reaction>
</comment>
<evidence type="ECO:0000259" key="16">
    <source>
        <dbReference type="PROSITE" id="PS51285"/>
    </source>
</evidence>
<feature type="compositionally biased region" description="Low complexity" evidence="13">
    <location>
        <begin position="9"/>
        <end position="19"/>
    </location>
</feature>
<dbReference type="PROSITE" id="PS00108">
    <property type="entry name" value="PROTEIN_KINASE_ST"/>
    <property type="match status" value="1"/>
</dbReference>
<comment type="similarity">
    <text evidence="1">Belongs to the protein kinase superfamily. AGC Ser/Thr protein kinase family. DMPK subfamily.</text>
</comment>
<evidence type="ECO:0000256" key="2">
    <source>
        <dbReference type="ARBA" id="ARBA00012513"/>
    </source>
</evidence>
<dbReference type="InterPro" id="IPR017441">
    <property type="entry name" value="Protein_kinase_ATP_BS"/>
</dbReference>
<keyword evidence="6 12" id="KW-0547">Nucleotide-binding</keyword>
<dbReference type="InterPro" id="IPR000961">
    <property type="entry name" value="AGC-kinase_C"/>
</dbReference>
<keyword evidence="3" id="KW-0723">Serine/threonine-protein kinase</keyword>
<dbReference type="OrthoDB" id="3638488at2759"/>
<dbReference type="Gene3D" id="3.30.200.20">
    <property type="entry name" value="Phosphorylase Kinase, domain 1"/>
    <property type="match status" value="1"/>
</dbReference>
<dbReference type="AlphaFoldDB" id="A0A397I6A1"/>
<dbReference type="EC" id="2.7.11.1" evidence="2"/>
<accession>A0A397I6A1</accession>
<feature type="domain" description="CRIB" evidence="15">
    <location>
        <begin position="68"/>
        <end position="81"/>
    </location>
</feature>
<evidence type="ECO:0000256" key="7">
    <source>
        <dbReference type="ARBA" id="ARBA00022777"/>
    </source>
</evidence>
<dbReference type="GO" id="GO:0005524">
    <property type="term" value="F:ATP binding"/>
    <property type="evidence" value="ECO:0007669"/>
    <property type="project" value="UniProtKB-UniRule"/>
</dbReference>
<dbReference type="CDD" id="cd05573">
    <property type="entry name" value="STKc_ROCK_NDR_like"/>
    <property type="match status" value="1"/>
</dbReference>
<feature type="binding site" evidence="12">
    <location>
        <position position="254"/>
    </location>
    <ligand>
        <name>ATP</name>
        <dbReference type="ChEBI" id="CHEBI:30616"/>
    </ligand>
</feature>
<evidence type="ECO:0000256" key="10">
    <source>
        <dbReference type="ARBA" id="ARBA00047899"/>
    </source>
</evidence>
<dbReference type="STRING" id="1348612.A0A397I6A1"/>
<organism evidence="17 18">
    <name type="scientific">Diversispora epigaea</name>
    <dbReference type="NCBI Taxonomy" id="1348612"/>
    <lineage>
        <taxon>Eukaryota</taxon>
        <taxon>Fungi</taxon>
        <taxon>Fungi incertae sedis</taxon>
        <taxon>Mucoromycota</taxon>
        <taxon>Glomeromycotina</taxon>
        <taxon>Glomeromycetes</taxon>
        <taxon>Diversisporales</taxon>
        <taxon>Diversisporaceae</taxon>
        <taxon>Diversispora</taxon>
    </lineage>
</organism>
<evidence type="ECO:0000256" key="1">
    <source>
        <dbReference type="ARBA" id="ARBA00005719"/>
    </source>
</evidence>
<dbReference type="Proteomes" id="UP000266861">
    <property type="component" value="Unassembled WGS sequence"/>
</dbReference>
<keyword evidence="5" id="KW-0808">Transferase</keyword>
<evidence type="ECO:0000256" key="6">
    <source>
        <dbReference type="ARBA" id="ARBA00022741"/>
    </source>
</evidence>
<dbReference type="Pfam" id="PF00069">
    <property type="entry name" value="Pkinase"/>
    <property type="match status" value="2"/>
</dbReference>
<dbReference type="GO" id="GO:0004674">
    <property type="term" value="F:protein serine/threonine kinase activity"/>
    <property type="evidence" value="ECO:0007669"/>
    <property type="project" value="UniProtKB-KW"/>
</dbReference>
<dbReference type="Gene3D" id="1.10.510.10">
    <property type="entry name" value="Transferase(Phosphotransferase) domain 1"/>
    <property type="match status" value="1"/>
</dbReference>
<name>A0A397I6A1_9GLOM</name>
<feature type="region of interest" description="Disordered" evidence="13">
    <location>
        <begin position="606"/>
        <end position="630"/>
    </location>
</feature>
<sequence>MFKRKSIFNNINNNNNNNNLPRAKSPNSKRNAITSPKFYEILDYVATKMNVPLQFGTFMKKRFNKEDISSPTSFEHLIHTESEEEAHEFLKNLNKNDNKDGTTSHKILANQIFEDTNSSSDAFRTVIFKDFQYDDEKEFQPEFKKITPSLTTIEKSVAAKIYFENYFYGVLKKPSGRSKRRIQLETELENMIIPDQDKREIRQAWLNLESDYMRLLRHRITINAFHMVKTIGHGAFGVVKLVREKNTGTLYAMKMMKKVDMLKKGQEGHIRAERDLLTAAAESARWIVKLIYSFQDTEHLYLVMEYMSGGDLLNLLIEKDIFEEKFAKFYVAEMILCIEEAHKMGYIHRDIKPDNFLFDKDGHIRLSDFGLSTDFHWTHDSAYYDQQRRDLLRKTGVDIEIDTISKANKKYRTSKWIERWSDEEFSSDSDVPNTRVLSWRDQHRKKMAFSVVGTNNYMAPEILRGSGYDNSCDWWSLGVIIFEMLYGYPPFISKSRHTTRMKIINWRTNLKFPSRPRVSREAQDLIEKLICEKEDRLGSNKSSNRPNELYLSNRKSGVFGFDDASDIKSHPWFKDIDWDNLHKSKPPFIPQLKNDADTRYFEENIDDKPLASPENNGHGAERKPKDPMLRDKHHGKEILDMRKALAFIGYTFKGLPTENQRGSMAERVRGIPDFNRDIDGKGSLRIRAMSM</sequence>
<reference evidence="17 18" key="1">
    <citation type="submission" date="2018-08" db="EMBL/GenBank/DDBJ databases">
        <title>Genome and evolution of the arbuscular mycorrhizal fungus Diversispora epigaea (formerly Glomus versiforme) and its bacterial endosymbionts.</title>
        <authorList>
            <person name="Sun X."/>
            <person name="Fei Z."/>
            <person name="Harrison M."/>
        </authorList>
    </citation>
    <scope>NUCLEOTIDE SEQUENCE [LARGE SCALE GENOMIC DNA]</scope>
    <source>
        <strain evidence="17 18">IT104</strain>
    </source>
</reference>
<evidence type="ECO:0000259" key="14">
    <source>
        <dbReference type="PROSITE" id="PS50011"/>
    </source>
</evidence>
<evidence type="ECO:0000259" key="15">
    <source>
        <dbReference type="PROSITE" id="PS50108"/>
    </source>
</evidence>
<evidence type="ECO:0000256" key="5">
    <source>
        <dbReference type="ARBA" id="ARBA00022679"/>
    </source>
</evidence>
<dbReference type="PROSITE" id="PS00107">
    <property type="entry name" value="PROTEIN_KINASE_ATP"/>
    <property type="match status" value="1"/>
</dbReference>
<dbReference type="FunFam" id="1.10.510.10:FF:000024">
    <property type="entry name" value="Probable serine/threonine-protein kinase cot-1"/>
    <property type="match status" value="1"/>
</dbReference>
<evidence type="ECO:0000256" key="11">
    <source>
        <dbReference type="ARBA" id="ARBA00048679"/>
    </source>
</evidence>
<dbReference type="PROSITE" id="PS51285">
    <property type="entry name" value="AGC_KINASE_CTER"/>
    <property type="match status" value="1"/>
</dbReference>
<dbReference type="InterPro" id="IPR008271">
    <property type="entry name" value="Ser/Thr_kinase_AS"/>
</dbReference>
<feature type="compositionally biased region" description="Basic and acidic residues" evidence="13">
    <location>
        <begin position="619"/>
        <end position="630"/>
    </location>
</feature>
<evidence type="ECO:0000256" key="12">
    <source>
        <dbReference type="PROSITE-ProRule" id="PRU10141"/>
    </source>
</evidence>
<comment type="catalytic activity">
    <reaction evidence="10">
        <text>L-threonyl-[protein] + ATP = O-phospho-L-threonyl-[protein] + ADP + H(+)</text>
        <dbReference type="Rhea" id="RHEA:46608"/>
        <dbReference type="Rhea" id="RHEA-COMP:11060"/>
        <dbReference type="Rhea" id="RHEA-COMP:11605"/>
        <dbReference type="ChEBI" id="CHEBI:15378"/>
        <dbReference type="ChEBI" id="CHEBI:30013"/>
        <dbReference type="ChEBI" id="CHEBI:30616"/>
        <dbReference type="ChEBI" id="CHEBI:61977"/>
        <dbReference type="ChEBI" id="CHEBI:456216"/>
        <dbReference type="EC" id="2.7.11.1"/>
    </reaction>
</comment>
<dbReference type="InterPro" id="IPR011009">
    <property type="entry name" value="Kinase-like_dom_sf"/>
</dbReference>
<evidence type="ECO:0000256" key="3">
    <source>
        <dbReference type="ARBA" id="ARBA00022527"/>
    </source>
</evidence>
<protein>
    <recommendedName>
        <fullName evidence="2">non-specific serine/threonine protein kinase</fullName>
        <ecNumber evidence="2">2.7.11.1</ecNumber>
    </recommendedName>
</protein>
<keyword evidence="18" id="KW-1185">Reference proteome</keyword>
<dbReference type="PROSITE" id="PS50011">
    <property type="entry name" value="PROTEIN_KINASE_DOM"/>
    <property type="match status" value="1"/>
</dbReference>